<sequence>MALLEEAGSKMTSVSLLGWLGLVILLAGETAAFARPCATP</sequence>
<protein>
    <submittedName>
        <fullName evidence="1">Uncharacterized protein</fullName>
    </submittedName>
</protein>
<reference evidence="1 2" key="1">
    <citation type="submission" date="2024-06" db="EMBL/GenBank/DDBJ databases">
        <title>Genome of Rhodovulum iodosum, a marine photoferrotroph.</title>
        <authorList>
            <person name="Bianchini G."/>
            <person name="Nikeleit V."/>
            <person name="Kappler A."/>
            <person name="Bryce C."/>
            <person name="Sanchez-Baracaldo P."/>
        </authorList>
    </citation>
    <scope>NUCLEOTIDE SEQUENCE [LARGE SCALE GENOMIC DNA]</scope>
    <source>
        <strain evidence="1 2">UT/N1</strain>
    </source>
</reference>
<name>A0ABV3XXN2_9RHOB</name>
<keyword evidence="2" id="KW-1185">Reference proteome</keyword>
<dbReference type="Proteomes" id="UP001560019">
    <property type="component" value="Unassembled WGS sequence"/>
</dbReference>
<dbReference type="EMBL" id="JBEHHI010000002">
    <property type="protein sequence ID" value="MEX5729058.1"/>
    <property type="molecule type" value="Genomic_DNA"/>
</dbReference>
<proteinExistence type="predicted"/>
<evidence type="ECO:0000313" key="1">
    <source>
        <dbReference type="EMBL" id="MEX5729058.1"/>
    </source>
</evidence>
<evidence type="ECO:0000313" key="2">
    <source>
        <dbReference type="Proteomes" id="UP001560019"/>
    </source>
</evidence>
<accession>A0ABV3XXN2</accession>
<organism evidence="1 2">
    <name type="scientific">Rhodovulum iodosum</name>
    <dbReference type="NCBI Taxonomy" id="68291"/>
    <lineage>
        <taxon>Bacteria</taxon>
        <taxon>Pseudomonadati</taxon>
        <taxon>Pseudomonadota</taxon>
        <taxon>Alphaproteobacteria</taxon>
        <taxon>Rhodobacterales</taxon>
        <taxon>Paracoccaceae</taxon>
        <taxon>Rhodovulum</taxon>
    </lineage>
</organism>
<comment type="caution">
    <text evidence="1">The sequence shown here is derived from an EMBL/GenBank/DDBJ whole genome shotgun (WGS) entry which is preliminary data.</text>
</comment>
<gene>
    <name evidence="1" type="ORF">Ga0609869_002411</name>
</gene>
<dbReference type="RefSeq" id="WP_281273268.1">
    <property type="nucleotide sequence ID" value="NZ_JBEHHI010000002.1"/>
</dbReference>